<comment type="subcellular location">
    <subcellularLocation>
        <location evidence="5">Cytoplasm</location>
    </subcellularLocation>
</comment>
<dbReference type="STRING" id="168384.SAMN05660368_03196"/>
<dbReference type="Pfam" id="PF00156">
    <property type="entry name" value="Pribosyltran"/>
    <property type="match status" value="1"/>
</dbReference>
<comment type="subunit">
    <text evidence="5">Homodimer.</text>
</comment>
<feature type="binding site" evidence="5">
    <location>
        <begin position="128"/>
        <end position="132"/>
    </location>
    <ligand>
        <name>5-phospho-alpha-D-ribose 1-diphosphate</name>
        <dbReference type="ChEBI" id="CHEBI:58017"/>
    </ligand>
</feature>
<dbReference type="InterPro" id="IPR050118">
    <property type="entry name" value="Pur/Pyrimidine_PRTase"/>
</dbReference>
<feature type="binding site" evidence="5">
    <location>
        <position position="27"/>
    </location>
    <ligand>
        <name>xanthine</name>
        <dbReference type="ChEBI" id="CHEBI:17712"/>
    </ligand>
</feature>
<comment type="catalytic activity">
    <reaction evidence="5">
        <text>XMP + diphosphate = xanthine + 5-phospho-alpha-D-ribose 1-diphosphate</text>
        <dbReference type="Rhea" id="RHEA:10800"/>
        <dbReference type="ChEBI" id="CHEBI:17712"/>
        <dbReference type="ChEBI" id="CHEBI:33019"/>
        <dbReference type="ChEBI" id="CHEBI:57464"/>
        <dbReference type="ChEBI" id="CHEBI:58017"/>
        <dbReference type="EC" id="2.4.2.22"/>
    </reaction>
</comment>
<dbReference type="CDD" id="cd06223">
    <property type="entry name" value="PRTases_typeI"/>
    <property type="match status" value="1"/>
</dbReference>
<keyword evidence="3 5" id="KW-0808">Transferase</keyword>
<dbReference type="InterPro" id="IPR029057">
    <property type="entry name" value="PRTase-like"/>
</dbReference>
<dbReference type="NCBIfam" id="NF006671">
    <property type="entry name" value="PRK09219.1"/>
    <property type="match status" value="1"/>
</dbReference>
<evidence type="ECO:0000313" key="9">
    <source>
        <dbReference type="Proteomes" id="UP000005561"/>
    </source>
</evidence>
<dbReference type="OrthoDB" id="9790678at2"/>
<comment type="function">
    <text evidence="5">Converts the preformed base xanthine, a product of nucleic acid breakdown, to xanthosine 5'-monophosphate (XMP), so it can be reused for RNA or DNA synthesis.</text>
</comment>
<dbReference type="UniPathway" id="UPA00602">
    <property type="reaction ID" value="UER00658"/>
</dbReference>
<dbReference type="RefSeq" id="WP_006863523.1">
    <property type="nucleotide sequence ID" value="NZ_ACCL02000020.1"/>
</dbReference>
<dbReference type="PANTHER" id="PTHR43864">
    <property type="entry name" value="HYPOXANTHINE/GUANINE PHOSPHORIBOSYLTRANSFERASE"/>
    <property type="match status" value="1"/>
</dbReference>
<dbReference type="Gene3D" id="3.40.50.2020">
    <property type="match status" value="1"/>
</dbReference>
<evidence type="ECO:0000259" key="7">
    <source>
        <dbReference type="Pfam" id="PF00156"/>
    </source>
</evidence>
<feature type="domain" description="Phosphoribosyltransferase" evidence="7">
    <location>
        <begin position="35"/>
        <end position="159"/>
    </location>
</feature>
<evidence type="ECO:0000256" key="4">
    <source>
        <dbReference type="ARBA" id="ARBA00022726"/>
    </source>
</evidence>
<dbReference type="GO" id="GO:0032265">
    <property type="term" value="P:XMP salvage"/>
    <property type="evidence" value="ECO:0007669"/>
    <property type="project" value="UniProtKB-UniRule"/>
</dbReference>
<protein>
    <recommendedName>
        <fullName evidence="5 6">Xanthine phosphoribosyltransferase</fullName>
        <shortName evidence="5">XPRTase</shortName>
        <ecNumber evidence="5 6">2.4.2.22</ecNumber>
    </recommendedName>
</protein>
<dbReference type="GO" id="GO:0000310">
    <property type="term" value="F:xanthine phosphoribosyltransferase activity"/>
    <property type="evidence" value="ECO:0007669"/>
    <property type="project" value="UniProtKB-UniRule"/>
</dbReference>
<keyword evidence="1 5" id="KW-0963">Cytoplasm</keyword>
<dbReference type="GO" id="GO:0005737">
    <property type="term" value="C:cytoplasm"/>
    <property type="evidence" value="ECO:0007669"/>
    <property type="project" value="UniProtKB-SubCell"/>
</dbReference>
<dbReference type="EC" id="2.4.2.22" evidence="5 6"/>
<keyword evidence="2 5" id="KW-0328">Glycosyltransferase</keyword>
<accession>C6LJC4</accession>
<dbReference type="InterPro" id="IPR010079">
    <property type="entry name" value="Xanthine_PRibTrfase"/>
</dbReference>
<dbReference type="PANTHER" id="PTHR43864:SF1">
    <property type="entry name" value="XANTHINE PHOSPHORIBOSYLTRANSFERASE"/>
    <property type="match status" value="1"/>
</dbReference>
<evidence type="ECO:0000256" key="1">
    <source>
        <dbReference type="ARBA" id="ARBA00022490"/>
    </source>
</evidence>
<dbReference type="Proteomes" id="UP000005561">
    <property type="component" value="Unassembled WGS sequence"/>
</dbReference>
<evidence type="ECO:0000256" key="5">
    <source>
        <dbReference type="HAMAP-Rule" id="MF_01184"/>
    </source>
</evidence>
<comment type="similarity">
    <text evidence="5">Belongs to the purine/pyrimidine phosphoribosyltransferase family. Xpt subfamily.</text>
</comment>
<evidence type="ECO:0000313" key="8">
    <source>
        <dbReference type="EMBL" id="EET59238.1"/>
    </source>
</evidence>
<reference evidence="8" key="1">
    <citation type="submission" date="2009-07" db="EMBL/GenBank/DDBJ databases">
        <authorList>
            <person name="Weinstock G."/>
            <person name="Sodergren E."/>
            <person name="Clifton S."/>
            <person name="Fulton L."/>
            <person name="Fulton B."/>
            <person name="Courtney L."/>
            <person name="Fronick C."/>
            <person name="Harrison M."/>
            <person name="Strong C."/>
            <person name="Farmer C."/>
            <person name="Delahaunty K."/>
            <person name="Markovic C."/>
            <person name="Hall O."/>
            <person name="Minx P."/>
            <person name="Tomlinson C."/>
            <person name="Mitreva M."/>
            <person name="Nelson J."/>
            <person name="Hou S."/>
            <person name="Wollam A."/>
            <person name="Pepin K.H."/>
            <person name="Johnson M."/>
            <person name="Bhonagiri V."/>
            <person name="Nash W.E."/>
            <person name="Warren W."/>
            <person name="Chinwalla A."/>
            <person name="Mardis E.R."/>
            <person name="Wilson R.K."/>
        </authorList>
    </citation>
    <scope>NUCLEOTIDE SEQUENCE [LARGE SCALE GENOMIC DNA]</scope>
    <source>
        <strain evidence="8">DSM 14469</strain>
    </source>
</reference>
<gene>
    <name evidence="5 8" type="primary">xpt</name>
    <name evidence="8" type="ORF">BRYFOR_08760</name>
</gene>
<organism evidence="8 9">
    <name type="scientific">Marvinbryantia formatexigens DSM 14469</name>
    <dbReference type="NCBI Taxonomy" id="478749"/>
    <lineage>
        <taxon>Bacteria</taxon>
        <taxon>Bacillati</taxon>
        <taxon>Bacillota</taxon>
        <taxon>Clostridia</taxon>
        <taxon>Lachnospirales</taxon>
        <taxon>Lachnospiraceae</taxon>
        <taxon>Marvinbryantia</taxon>
    </lineage>
</organism>
<comment type="caution">
    <text evidence="8">The sequence shown here is derived from an EMBL/GenBank/DDBJ whole genome shotgun (WGS) entry which is preliminary data.</text>
</comment>
<feature type="binding site" evidence="5">
    <location>
        <position position="20"/>
    </location>
    <ligand>
        <name>xanthine</name>
        <dbReference type="ChEBI" id="CHEBI:17712"/>
    </ligand>
</feature>
<name>C6LJC4_9FIRM</name>
<dbReference type="GO" id="GO:0046110">
    <property type="term" value="P:xanthine metabolic process"/>
    <property type="evidence" value="ECO:0007669"/>
    <property type="project" value="UniProtKB-UniRule"/>
</dbReference>
<proteinExistence type="inferred from homology"/>
<dbReference type="GO" id="GO:0006166">
    <property type="term" value="P:purine ribonucleoside salvage"/>
    <property type="evidence" value="ECO:0007669"/>
    <property type="project" value="UniProtKB-KW"/>
</dbReference>
<keyword evidence="4 5" id="KW-0660">Purine salvage</keyword>
<dbReference type="AlphaFoldDB" id="C6LJC4"/>
<dbReference type="SUPFAM" id="SSF53271">
    <property type="entry name" value="PRTase-like"/>
    <property type="match status" value="1"/>
</dbReference>
<dbReference type="EMBL" id="ACCL02000020">
    <property type="protein sequence ID" value="EET59238.1"/>
    <property type="molecule type" value="Genomic_DNA"/>
</dbReference>
<evidence type="ECO:0000256" key="6">
    <source>
        <dbReference type="NCBIfam" id="TIGR01744"/>
    </source>
</evidence>
<keyword evidence="9" id="KW-1185">Reference proteome</keyword>
<comment type="pathway">
    <text evidence="5">Purine metabolism; XMP biosynthesis via salvage pathway; XMP from xanthine: step 1/1.</text>
</comment>
<sequence length="192" mass="21281">MRILEERIRKDGIVRAGNVLKVDSFINHQMDIALFEEMAKEWKRLFARKNINKILTIEASGIGIAAIAAREFGVPVVFAKKAKSINLDSDNYVTKIQSFTHGKIYEVIVSKKYLSPEDHVLIIDDFLANGCALMGLLELVERAGATVEGIGVAIEKGFQRGGDMIRAKGIQLESLAIVESMNAEDGSIEFRK</sequence>
<dbReference type="eggNOG" id="COG0503">
    <property type="taxonomic scope" value="Bacteria"/>
</dbReference>
<dbReference type="HAMAP" id="MF_01184">
    <property type="entry name" value="XPRTase"/>
    <property type="match status" value="1"/>
</dbReference>
<evidence type="ECO:0000256" key="3">
    <source>
        <dbReference type="ARBA" id="ARBA00022679"/>
    </source>
</evidence>
<evidence type="ECO:0000256" key="2">
    <source>
        <dbReference type="ARBA" id="ARBA00022676"/>
    </source>
</evidence>
<dbReference type="InterPro" id="IPR000836">
    <property type="entry name" value="PRTase_dom"/>
</dbReference>
<feature type="binding site" evidence="5">
    <location>
        <position position="156"/>
    </location>
    <ligand>
        <name>xanthine</name>
        <dbReference type="ChEBI" id="CHEBI:17712"/>
    </ligand>
</feature>
<dbReference type="NCBIfam" id="TIGR01744">
    <property type="entry name" value="XPRTase"/>
    <property type="match status" value="1"/>
</dbReference>